<protein>
    <submittedName>
        <fullName evidence="1">Uncharacterized protein</fullName>
    </submittedName>
</protein>
<evidence type="ECO:0000313" key="2">
    <source>
        <dbReference type="Proteomes" id="UP000199323"/>
    </source>
</evidence>
<dbReference type="OrthoDB" id="4230999at2"/>
<evidence type="ECO:0000313" key="1">
    <source>
        <dbReference type="EMBL" id="SFF32147.1"/>
    </source>
</evidence>
<proteinExistence type="predicted"/>
<keyword evidence="2" id="KW-1185">Reference proteome</keyword>
<gene>
    <name evidence="1" type="ORF">SAMN05216251_111182</name>
</gene>
<accession>A0A1I2HTN2</accession>
<name>A0A1I2HTN2_9ACTN</name>
<dbReference type="AlphaFoldDB" id="A0A1I2HTN2"/>
<reference evidence="2" key="1">
    <citation type="submission" date="2016-10" db="EMBL/GenBank/DDBJ databases">
        <authorList>
            <person name="Varghese N."/>
            <person name="Submissions S."/>
        </authorList>
    </citation>
    <scope>NUCLEOTIDE SEQUENCE [LARGE SCALE GENOMIC DNA]</scope>
    <source>
        <strain evidence="2">CGMCC 4.3510</strain>
    </source>
</reference>
<dbReference type="RefSeq" id="WP_093715005.1">
    <property type="nucleotide sequence ID" value="NZ_FONG01000011.1"/>
</dbReference>
<dbReference type="STRING" id="380248.SAMN05216251_111182"/>
<dbReference type="Proteomes" id="UP000199323">
    <property type="component" value="Unassembled WGS sequence"/>
</dbReference>
<organism evidence="1 2">
    <name type="scientific">Actinacidiphila alni</name>
    <dbReference type="NCBI Taxonomy" id="380248"/>
    <lineage>
        <taxon>Bacteria</taxon>
        <taxon>Bacillati</taxon>
        <taxon>Actinomycetota</taxon>
        <taxon>Actinomycetes</taxon>
        <taxon>Kitasatosporales</taxon>
        <taxon>Streptomycetaceae</taxon>
        <taxon>Actinacidiphila</taxon>
    </lineage>
</organism>
<dbReference type="EMBL" id="FONG01000011">
    <property type="protein sequence ID" value="SFF32147.1"/>
    <property type="molecule type" value="Genomic_DNA"/>
</dbReference>
<sequence length="78" mass="8657">MDGDILHKAIFLLRECHESEQQVVTRLKDYFPHLTLSDREMYTSEARDLVHGVHPAHAADAPYPAPVRPVVAPAPAAS</sequence>